<protein>
    <submittedName>
        <fullName evidence="2">Uncharacterized protein</fullName>
    </submittedName>
</protein>
<gene>
    <name evidence="2" type="ORF">VITISV_009105</name>
</gene>
<proteinExistence type="predicted"/>
<feature type="region of interest" description="Disordered" evidence="1">
    <location>
        <begin position="1"/>
        <end position="50"/>
    </location>
</feature>
<evidence type="ECO:0000256" key="1">
    <source>
        <dbReference type="SAM" id="MobiDB-lite"/>
    </source>
</evidence>
<name>A5C990_VITVI</name>
<reference evidence="2" key="1">
    <citation type="journal article" date="2007" name="PLoS ONE">
        <title>The first genome sequence of an elite grapevine cultivar (Pinot noir Vitis vinifera L.): coping with a highly heterozygous genome.</title>
        <authorList>
            <person name="Velasco R."/>
            <person name="Zharkikh A."/>
            <person name="Troggio M."/>
            <person name="Cartwright D.A."/>
            <person name="Cestaro A."/>
            <person name="Pruss D."/>
            <person name="Pindo M."/>
            <person name="FitzGerald L.M."/>
            <person name="Vezzulli S."/>
            <person name="Reid J."/>
            <person name="Malacarne G."/>
            <person name="Iliev D."/>
            <person name="Coppola G."/>
            <person name="Wardell B."/>
            <person name="Micheletti D."/>
            <person name="Macalma T."/>
            <person name="Facci M."/>
            <person name="Mitchell J.T."/>
            <person name="Perazzolli M."/>
            <person name="Eldredge G."/>
            <person name="Gatto P."/>
            <person name="Oyzerski R."/>
            <person name="Moretto M."/>
            <person name="Gutin N."/>
            <person name="Stefanini M."/>
            <person name="Chen Y."/>
            <person name="Segala C."/>
            <person name="Davenport C."/>
            <person name="Dematte L."/>
            <person name="Mraz A."/>
            <person name="Battilana J."/>
            <person name="Stormo K."/>
            <person name="Costa F."/>
            <person name="Tao Q."/>
            <person name="Si-Ammour A."/>
            <person name="Harkins T."/>
            <person name="Lackey A."/>
            <person name="Perbost C."/>
            <person name="Taillon B."/>
            <person name="Stella A."/>
            <person name="Solovyev V."/>
            <person name="Fawcett J.A."/>
            <person name="Sterck L."/>
            <person name="Vandepoele K."/>
            <person name="Grando S.M."/>
            <person name="Toppo S."/>
            <person name="Moser C."/>
            <person name="Lanchbury J."/>
            <person name="Bogden R."/>
            <person name="Skolnick M."/>
            <person name="Sgaramella V."/>
            <person name="Bhatnagar S.K."/>
            <person name="Fontana P."/>
            <person name="Gutin A."/>
            <person name="Van de Peer Y."/>
            <person name="Salamini F."/>
            <person name="Viola R."/>
        </authorList>
    </citation>
    <scope>NUCLEOTIDE SEQUENCE</scope>
</reference>
<feature type="compositionally biased region" description="Polar residues" evidence="1">
    <location>
        <begin position="20"/>
        <end position="30"/>
    </location>
</feature>
<organism evidence="2">
    <name type="scientific">Vitis vinifera</name>
    <name type="common">Grape</name>
    <dbReference type="NCBI Taxonomy" id="29760"/>
    <lineage>
        <taxon>Eukaryota</taxon>
        <taxon>Viridiplantae</taxon>
        <taxon>Streptophyta</taxon>
        <taxon>Embryophyta</taxon>
        <taxon>Tracheophyta</taxon>
        <taxon>Spermatophyta</taxon>
        <taxon>Magnoliopsida</taxon>
        <taxon>eudicotyledons</taxon>
        <taxon>Gunneridae</taxon>
        <taxon>Pentapetalae</taxon>
        <taxon>rosids</taxon>
        <taxon>Vitales</taxon>
        <taxon>Vitaceae</taxon>
        <taxon>Viteae</taxon>
        <taxon>Vitis</taxon>
    </lineage>
</organism>
<dbReference type="AlphaFoldDB" id="A5C990"/>
<sequence length="86" mass="9682">MTTSRPESSVFHTLAKRVRNSGSGESSRPSQPDPRAPTDSQLPFGMSPKAIIRRPMVTMPPIEGNSDYRARPFHSELYLDHEAMRQ</sequence>
<accession>A5C990</accession>
<dbReference type="EMBL" id="AM486736">
    <property type="protein sequence ID" value="CAN77735.1"/>
    <property type="molecule type" value="Genomic_DNA"/>
</dbReference>
<feature type="compositionally biased region" description="Polar residues" evidence="1">
    <location>
        <begin position="1"/>
        <end position="11"/>
    </location>
</feature>
<evidence type="ECO:0000313" key="2">
    <source>
        <dbReference type="EMBL" id="CAN77735.1"/>
    </source>
</evidence>